<protein>
    <submittedName>
        <fullName evidence="1">Uncharacterized protein</fullName>
    </submittedName>
</protein>
<dbReference type="PANTHER" id="PTHR47331">
    <property type="entry name" value="PHD-TYPE DOMAIN-CONTAINING PROTEIN"/>
    <property type="match status" value="1"/>
</dbReference>
<evidence type="ECO:0000313" key="2">
    <source>
        <dbReference type="Proteomes" id="UP001152795"/>
    </source>
</evidence>
<organism evidence="1 2">
    <name type="scientific">Paramuricea clavata</name>
    <name type="common">Red gorgonian</name>
    <name type="synonym">Violescent sea-whip</name>
    <dbReference type="NCBI Taxonomy" id="317549"/>
    <lineage>
        <taxon>Eukaryota</taxon>
        <taxon>Metazoa</taxon>
        <taxon>Cnidaria</taxon>
        <taxon>Anthozoa</taxon>
        <taxon>Octocorallia</taxon>
        <taxon>Malacalcyonacea</taxon>
        <taxon>Plexauridae</taxon>
        <taxon>Paramuricea</taxon>
    </lineage>
</organism>
<proteinExistence type="predicted"/>
<dbReference type="OrthoDB" id="10051210at2759"/>
<name>A0A6S7FTF4_PARCT</name>
<comment type="caution">
    <text evidence="1">The sequence shown here is derived from an EMBL/GenBank/DDBJ whole genome shotgun (WGS) entry which is preliminary data.</text>
</comment>
<reference evidence="1" key="1">
    <citation type="submission" date="2020-04" db="EMBL/GenBank/DDBJ databases">
        <authorList>
            <person name="Alioto T."/>
            <person name="Alioto T."/>
            <person name="Gomez Garrido J."/>
        </authorList>
    </citation>
    <scope>NUCLEOTIDE SEQUENCE</scope>
    <source>
        <strain evidence="1">A484AB</strain>
    </source>
</reference>
<dbReference type="EMBL" id="CACRXK020000549">
    <property type="protein sequence ID" value="CAB3982868.1"/>
    <property type="molecule type" value="Genomic_DNA"/>
</dbReference>
<gene>
    <name evidence="1" type="ORF">PACLA_8A084809</name>
</gene>
<dbReference type="PANTHER" id="PTHR47331:SF5">
    <property type="entry name" value="RIBONUCLEASE H"/>
    <property type="match status" value="1"/>
</dbReference>
<dbReference type="AlphaFoldDB" id="A0A6S7FTF4"/>
<dbReference type="Proteomes" id="UP001152795">
    <property type="component" value="Unassembled WGS sequence"/>
</dbReference>
<accession>A0A6S7FTF4</accession>
<evidence type="ECO:0000313" key="1">
    <source>
        <dbReference type="EMBL" id="CAB3982868.1"/>
    </source>
</evidence>
<sequence length="276" mass="31429">MQRSDYCTHAIKPHEVLPGKDNNPYSIQTALGWGIVGSVTHNPEETDKDSVQTHHIVTCEVIGGKERTTCQFVLKTLVKEILTPAQVGKMFEFDFNDQDKSSPPLSYNHWLFMKRVEEQVHQRDDSHFEIPLPLKNPEVKLPNNKSQAMSQLNKLRDEAIDLITKTKGLCERGGFRLHKLVSNKKVLQSFPPEERASGIKDLNLDHEQLPVERALVVQWCIESDTLQFKNEMSKCPATRRGVLSAVSSIFDPLGLLSPFLYKEKVYSKNYASREQA</sequence>
<keyword evidence="2" id="KW-1185">Reference proteome</keyword>